<comment type="similarity">
    <text evidence="2">Belongs to the TMEM201 family.</text>
</comment>
<feature type="domain" description="Transmembrane protein 201 C-terminal" evidence="10">
    <location>
        <begin position="216"/>
        <end position="416"/>
    </location>
</feature>
<dbReference type="InterPro" id="IPR018617">
    <property type="entry name" value="Ima1_N"/>
</dbReference>
<dbReference type="InterPro" id="IPR040041">
    <property type="entry name" value="TMEM201"/>
</dbReference>
<feature type="region of interest" description="Disordered" evidence="7">
    <location>
        <begin position="273"/>
        <end position="294"/>
    </location>
</feature>
<keyword evidence="3 8" id="KW-0812">Transmembrane</keyword>
<evidence type="ECO:0000313" key="11">
    <source>
        <dbReference type="EMBL" id="KAI2649651.1"/>
    </source>
</evidence>
<feature type="compositionally biased region" description="Basic and acidic residues" evidence="7">
    <location>
        <begin position="283"/>
        <end position="293"/>
    </location>
</feature>
<comment type="caution">
    <text evidence="11">The sequence shown here is derived from an EMBL/GenBank/DDBJ whole genome shotgun (WGS) entry which is preliminary data.</text>
</comment>
<dbReference type="PANTHER" id="PTHR28646">
    <property type="entry name" value="TRANSMEMBRANE PROTEIN 201"/>
    <property type="match status" value="1"/>
</dbReference>
<feature type="transmembrane region" description="Helical" evidence="8">
    <location>
        <begin position="237"/>
        <end position="258"/>
    </location>
</feature>
<keyword evidence="6" id="KW-0539">Nucleus</keyword>
<keyword evidence="12" id="KW-1185">Reference proteome</keyword>
<organism evidence="11 12">
    <name type="scientific">Labeo rohita</name>
    <name type="common">Indian major carp</name>
    <name type="synonym">Cyprinus rohita</name>
    <dbReference type="NCBI Taxonomy" id="84645"/>
    <lineage>
        <taxon>Eukaryota</taxon>
        <taxon>Metazoa</taxon>
        <taxon>Chordata</taxon>
        <taxon>Craniata</taxon>
        <taxon>Vertebrata</taxon>
        <taxon>Euteleostomi</taxon>
        <taxon>Actinopterygii</taxon>
        <taxon>Neopterygii</taxon>
        <taxon>Teleostei</taxon>
        <taxon>Ostariophysi</taxon>
        <taxon>Cypriniformes</taxon>
        <taxon>Cyprinidae</taxon>
        <taxon>Labeoninae</taxon>
        <taxon>Labeonini</taxon>
        <taxon>Labeo</taxon>
    </lineage>
</organism>
<dbReference type="EMBL" id="JACTAM010000023">
    <property type="protein sequence ID" value="KAI2649651.1"/>
    <property type="molecule type" value="Genomic_DNA"/>
</dbReference>
<evidence type="ECO:0000259" key="9">
    <source>
        <dbReference type="Pfam" id="PF09779"/>
    </source>
</evidence>
<evidence type="ECO:0000256" key="2">
    <source>
        <dbReference type="ARBA" id="ARBA00007600"/>
    </source>
</evidence>
<sequence>MCASVAACTTSSVWLLANNTTVNIPFFTMETFNQILLQYPPFVVGGVGATAIAAGGALIYRIATRKKPTHVKVNCWFCNQDTIVPYGNRNCWDCPYCEQYNGFQENGDYNKPIPAQYMEHLNHGVSAGVPESPKTLQWVNCQMLLCKKCNNNQTLKIKQLASFIPRDDENYDEEIEVYKHHLEQTYKLCRPCQTAVEYYIKHQNRQLRALLFNHQLRRSRDADKAFIKNTYSLTTPAWLILLRVLAFLACAFLVAVALSGYGDVAASVTQTLTGGVTPPKRPRQNDSESKAEESNMMWDDLVGLLPEKAVENARLVWQSGSDHQMAVASVGLLTCITGVLMAGPVRLRRIDAVASVLWLLVICFYLAECYLKTDIPDWLETVKLGITSVCCLVGFAAAVATHKSTSQRRARGRRYLSGSSPGPYYSNHCPSLSAPVSGTSTFIPTPPPNLSQLLIRQQSHRTRKASPSSLPGRLNRALSLGTIPSLARADGAAPSRGILPTAKENCGEVLKRLLCERGRYLLHHVPPSICSIMFSNGAALLRLQLCWLHIWRHSWNDNSGFLFSGSRPSSQCKDSPPSDYYSLKSGSRPSSPGPSPTPSVAGSVTSTSSSARQRRPLISPARLNISGQKLRLFSSPLEPLSVASPLPFLSEPSHVHSGGFLPDVPHFHSQNHGSVIDEGSVFEHVEKRMGSSSTSSNCHVDTTTGNGTDNKPGWKGFLGLTLWPGLLFASLTINLTFIGDDYNFILAAQ</sequence>
<feature type="domain" description="Ima1 N-terminal" evidence="9">
    <location>
        <begin position="73"/>
        <end position="196"/>
    </location>
</feature>
<reference evidence="11 12" key="1">
    <citation type="submission" date="2022-01" db="EMBL/GenBank/DDBJ databases">
        <title>A high-quality chromosome-level genome assembly of rohu carp, Labeo rohita.</title>
        <authorList>
            <person name="Arick M.A. II"/>
            <person name="Hsu C.-Y."/>
            <person name="Magbanua Z."/>
            <person name="Pechanova O."/>
            <person name="Grover C."/>
            <person name="Miller E."/>
            <person name="Thrash A."/>
            <person name="Ezzel L."/>
            <person name="Alam S."/>
            <person name="Benzie J."/>
            <person name="Hamilton M."/>
            <person name="Karsi A."/>
            <person name="Lawrence M.L."/>
            <person name="Peterson D.G."/>
        </authorList>
    </citation>
    <scope>NUCLEOTIDE SEQUENCE [LARGE SCALE GENOMIC DNA]</scope>
    <source>
        <strain evidence="12">BAU-BD-2019</strain>
        <tissue evidence="11">Blood</tissue>
    </source>
</reference>
<feature type="transmembrane region" description="Helical" evidence="8">
    <location>
        <begin position="325"/>
        <end position="343"/>
    </location>
</feature>
<evidence type="ECO:0000256" key="6">
    <source>
        <dbReference type="ARBA" id="ARBA00023242"/>
    </source>
</evidence>
<feature type="region of interest" description="Disordered" evidence="7">
    <location>
        <begin position="566"/>
        <end position="620"/>
    </location>
</feature>
<comment type="subcellular location">
    <subcellularLocation>
        <location evidence="1">Nucleus inner membrane</location>
        <topology evidence="1">Multi-pass membrane protein</topology>
    </subcellularLocation>
</comment>
<evidence type="ECO:0000256" key="4">
    <source>
        <dbReference type="ARBA" id="ARBA00022989"/>
    </source>
</evidence>
<keyword evidence="4 8" id="KW-1133">Transmembrane helix</keyword>
<evidence type="ECO:0000256" key="3">
    <source>
        <dbReference type="ARBA" id="ARBA00022692"/>
    </source>
</evidence>
<feature type="transmembrane region" description="Helical" evidence="8">
    <location>
        <begin position="382"/>
        <end position="401"/>
    </location>
</feature>
<dbReference type="Proteomes" id="UP000830375">
    <property type="component" value="Unassembled WGS sequence"/>
</dbReference>
<name>A0ABQ8LHE2_LABRO</name>
<dbReference type="Pfam" id="PF10476">
    <property type="entry name" value="DUF2448"/>
    <property type="match status" value="1"/>
</dbReference>
<evidence type="ECO:0000259" key="10">
    <source>
        <dbReference type="Pfam" id="PF10476"/>
    </source>
</evidence>
<gene>
    <name evidence="11" type="ORF">H4Q32_015642</name>
</gene>
<proteinExistence type="inferred from homology"/>
<evidence type="ECO:0000256" key="1">
    <source>
        <dbReference type="ARBA" id="ARBA00004473"/>
    </source>
</evidence>
<dbReference type="InterPro" id="IPR018861">
    <property type="entry name" value="TMEM201_C"/>
</dbReference>
<feature type="transmembrane region" description="Helical" evidence="8">
    <location>
        <begin position="717"/>
        <end position="739"/>
    </location>
</feature>
<evidence type="ECO:0000256" key="8">
    <source>
        <dbReference type="SAM" id="Phobius"/>
    </source>
</evidence>
<evidence type="ECO:0000256" key="5">
    <source>
        <dbReference type="ARBA" id="ARBA00023136"/>
    </source>
</evidence>
<keyword evidence="5 8" id="KW-0472">Membrane</keyword>
<feature type="transmembrane region" description="Helical" evidence="8">
    <location>
        <begin position="350"/>
        <end position="367"/>
    </location>
</feature>
<protein>
    <submittedName>
        <fullName evidence="11">Transmembrane protein 201</fullName>
    </submittedName>
</protein>
<evidence type="ECO:0000256" key="7">
    <source>
        <dbReference type="SAM" id="MobiDB-lite"/>
    </source>
</evidence>
<evidence type="ECO:0000313" key="12">
    <source>
        <dbReference type="Proteomes" id="UP000830375"/>
    </source>
</evidence>
<dbReference type="Pfam" id="PF09779">
    <property type="entry name" value="Ima1_N"/>
    <property type="match status" value="1"/>
</dbReference>
<feature type="compositionally biased region" description="Low complexity" evidence="7">
    <location>
        <begin position="598"/>
        <end position="611"/>
    </location>
</feature>
<dbReference type="PANTHER" id="PTHR28646:SF1">
    <property type="entry name" value="TRANSMEMBRANE PROTEIN 201"/>
    <property type="match status" value="1"/>
</dbReference>
<accession>A0ABQ8LHE2</accession>
<feature type="transmembrane region" description="Helical" evidence="8">
    <location>
        <begin position="41"/>
        <end position="60"/>
    </location>
</feature>